<dbReference type="EMBL" id="SMDA01000018">
    <property type="protein sequence ID" value="TCW27599.1"/>
    <property type="molecule type" value="Genomic_DNA"/>
</dbReference>
<comment type="caution">
    <text evidence="2">The sequence shown here is derived from an EMBL/GenBank/DDBJ whole genome shotgun (WGS) entry which is preliminary data.</text>
</comment>
<protein>
    <recommendedName>
        <fullName evidence="4">AAA domain-containing protein</fullName>
    </recommendedName>
</protein>
<keyword evidence="1" id="KW-0175">Coiled coil</keyword>
<organism evidence="2 3">
    <name type="scientific">Gulbenkiania mobilis</name>
    <dbReference type="NCBI Taxonomy" id="397457"/>
    <lineage>
        <taxon>Bacteria</taxon>
        <taxon>Pseudomonadati</taxon>
        <taxon>Pseudomonadota</taxon>
        <taxon>Betaproteobacteria</taxon>
        <taxon>Neisseriales</taxon>
        <taxon>Chromobacteriaceae</taxon>
        <taxon>Gulbenkiania</taxon>
    </lineage>
</organism>
<reference evidence="2 3" key="1">
    <citation type="submission" date="2019-03" db="EMBL/GenBank/DDBJ databases">
        <title>Genomic Encyclopedia of Type Strains, Phase IV (KMG-IV): sequencing the most valuable type-strain genomes for metagenomic binning, comparative biology and taxonomic classification.</title>
        <authorList>
            <person name="Goeker M."/>
        </authorList>
    </citation>
    <scope>NUCLEOTIDE SEQUENCE [LARGE SCALE GENOMIC DNA]</scope>
    <source>
        <strain evidence="2 3">DSM 18507</strain>
    </source>
</reference>
<name>A0ABY2CTB4_GULMO</name>
<dbReference type="SUPFAM" id="SSF52540">
    <property type="entry name" value="P-loop containing nucleoside triphosphate hydrolases"/>
    <property type="match status" value="1"/>
</dbReference>
<dbReference type="RefSeq" id="WP_207913916.1">
    <property type="nucleotide sequence ID" value="NZ_SMDA01000018.1"/>
</dbReference>
<evidence type="ECO:0000313" key="2">
    <source>
        <dbReference type="EMBL" id="TCW27599.1"/>
    </source>
</evidence>
<sequence length="491" mass="55868">MQYGFQRLVLLGSAGYSRAELPLDGAVSLVAPNNTGKTSLINALQFLLIIDRRSMDFGAHDVDKSRRFYFPNNSDYVLLEVSLPESGTVVLGCVGKGVSFEYEYFAYAGPLKVEEFCLPDGTLVPQPQLASHLASFGRRVFSYSSSEFKDMVYGGRSRKFASEQDFCVFRLEHASDASVFQRVLTRTLRLDKLRSSEVKDYLLQIFRRDLPDASIDFKAEWDKAFADLNAERSQYLAAVRLQATLSELEQKQEARLVLRGKLLCWRPLIDAALGQWQQHYETRQLALQDELAQCDTELQRLREQDMQAAREQNQCELEQKQLRQQSEQLRALQQRFALIPDRALLEARRRELQEQRDALVVRIGQAQSRTPAAIERELARIERESAQLAQELRTQGQNLYQQLAGVVSTEQLNALNKVLAKPVLTLDNEDFRLDGQALLAALADADTGQLNLPGLQLRLEALPAQYQQRTLAELSELQQELQQQQAQLQEL</sequence>
<proteinExistence type="predicted"/>
<dbReference type="InterPro" id="IPR027417">
    <property type="entry name" value="P-loop_NTPase"/>
</dbReference>
<evidence type="ECO:0000313" key="3">
    <source>
        <dbReference type="Proteomes" id="UP000294801"/>
    </source>
</evidence>
<gene>
    <name evidence="2" type="ORF">EV669_1183</name>
</gene>
<dbReference type="Proteomes" id="UP000294801">
    <property type="component" value="Unassembled WGS sequence"/>
</dbReference>
<feature type="coiled-coil region" evidence="1">
    <location>
        <begin position="284"/>
        <end position="398"/>
    </location>
</feature>
<evidence type="ECO:0008006" key="4">
    <source>
        <dbReference type="Google" id="ProtNLM"/>
    </source>
</evidence>
<feature type="coiled-coil region" evidence="1">
    <location>
        <begin position="464"/>
        <end position="491"/>
    </location>
</feature>
<evidence type="ECO:0000256" key="1">
    <source>
        <dbReference type="SAM" id="Coils"/>
    </source>
</evidence>
<accession>A0ABY2CTB4</accession>
<keyword evidence="3" id="KW-1185">Reference proteome</keyword>